<accession>A0AB38I5V1</accession>
<comment type="caution">
    <text evidence="1">The sequence shown here is derived from an EMBL/GenBank/DDBJ whole genome shotgun (WGS) entry which is preliminary data.</text>
</comment>
<evidence type="ECO:0008006" key="3">
    <source>
        <dbReference type="Google" id="ProtNLM"/>
    </source>
</evidence>
<dbReference type="AlphaFoldDB" id="A0AB38I5V1"/>
<proteinExistence type="predicted"/>
<evidence type="ECO:0000313" key="1">
    <source>
        <dbReference type="EMBL" id="TBC15617.1"/>
    </source>
</evidence>
<dbReference type="Proteomes" id="UP000294215">
    <property type="component" value="Unassembled WGS sequence"/>
</dbReference>
<dbReference type="EMBL" id="SIMR01000001">
    <property type="protein sequence ID" value="TBC15617.1"/>
    <property type="molecule type" value="Genomic_DNA"/>
</dbReference>
<protein>
    <recommendedName>
        <fullName evidence="3">Monooxygenase</fullName>
    </recommendedName>
</protein>
<dbReference type="RefSeq" id="WP_130774524.1">
    <property type="nucleotide sequence ID" value="NZ_CP171201.1"/>
</dbReference>
<reference evidence="1 2" key="1">
    <citation type="submission" date="2019-02" db="EMBL/GenBank/DDBJ databases">
        <title>The genomic architecture of introgression among sibling species of bacteria.</title>
        <authorList>
            <person name="Cavassim M.I.A."/>
            <person name="Moeskjaer S."/>
            <person name="Moslemi C."/>
            <person name="Fields B."/>
            <person name="Bachmann A."/>
            <person name="Vilhjalmsson B."/>
            <person name="Schierup M.H."/>
            <person name="Young J.P.W."/>
            <person name="Andersen S.U."/>
        </authorList>
    </citation>
    <scope>NUCLEOTIDE SEQUENCE [LARGE SCALE GENOMIC DNA]</scope>
    <source>
        <strain evidence="1 2">SM92</strain>
    </source>
</reference>
<gene>
    <name evidence="1" type="ORF">ELH40_12105</name>
</gene>
<sequence>MKLKTNRTSSAITGVAEAFAKIAEAAGRQTADVELVDGGTMEERMKAEGWWDLAGADLQASMKRNGRVILHVDRKTRAILGFHFDEVARTH</sequence>
<name>A0AB38I5V1_9HYPH</name>
<organism evidence="1 2">
    <name type="scientific">Rhizobium ruizarguesonis</name>
    <dbReference type="NCBI Taxonomy" id="2081791"/>
    <lineage>
        <taxon>Bacteria</taxon>
        <taxon>Pseudomonadati</taxon>
        <taxon>Pseudomonadota</taxon>
        <taxon>Alphaproteobacteria</taxon>
        <taxon>Hyphomicrobiales</taxon>
        <taxon>Rhizobiaceae</taxon>
        <taxon>Rhizobium/Agrobacterium group</taxon>
        <taxon>Rhizobium</taxon>
    </lineage>
</organism>
<evidence type="ECO:0000313" key="2">
    <source>
        <dbReference type="Proteomes" id="UP000294215"/>
    </source>
</evidence>